<comment type="caution">
    <text evidence="2">The sequence shown here is derived from an EMBL/GenBank/DDBJ whole genome shotgun (WGS) entry which is preliminary data.</text>
</comment>
<accession>A0A7W1WN54</accession>
<evidence type="ECO:0000256" key="1">
    <source>
        <dbReference type="SAM" id="Phobius"/>
    </source>
</evidence>
<dbReference type="PANTHER" id="PTHR40070">
    <property type="entry name" value="UPF0478 PROTEIN YTXG"/>
    <property type="match status" value="1"/>
</dbReference>
<evidence type="ECO:0000313" key="2">
    <source>
        <dbReference type="EMBL" id="MBA4492823.1"/>
    </source>
</evidence>
<proteinExistence type="predicted"/>
<keyword evidence="1" id="KW-0812">Transmembrane</keyword>
<dbReference type="PANTHER" id="PTHR40070:SF1">
    <property type="entry name" value="UPF0478 PROTEIN YTXG"/>
    <property type="match status" value="1"/>
</dbReference>
<keyword evidence="3" id="KW-1185">Reference proteome</keyword>
<dbReference type="Pfam" id="PF06103">
    <property type="entry name" value="DUF948"/>
    <property type="match status" value="1"/>
</dbReference>
<keyword evidence="1" id="KW-1133">Transmembrane helix</keyword>
<reference evidence="2 3" key="1">
    <citation type="submission" date="2020-07" db="EMBL/GenBank/DDBJ databases">
        <authorList>
            <person name="Feng H."/>
        </authorList>
    </citation>
    <scope>NUCLEOTIDE SEQUENCE [LARGE SCALE GENOMIC DNA]</scope>
    <source>
        <strain evidence="3">s-10</strain>
    </source>
</reference>
<sequence>MIIEISVGVVSLAVTVLIIFLIRSLVTLTKTMNSVNETLHDLKGKVEEAVGESTNAFKETRLLVEDLRVKSQQTEELFHSVSEVGKTFQQVSTSLVRHAEKHKDRLSNIIAILGAGMEFARQWRNERLDQVQEKEVKADE</sequence>
<dbReference type="InterPro" id="IPR009293">
    <property type="entry name" value="UPF0478"/>
</dbReference>
<dbReference type="AlphaFoldDB" id="A0A7W1WN54"/>
<dbReference type="RefSeq" id="WP_181750055.1">
    <property type="nucleotide sequence ID" value="NZ_JACEIQ010000001.1"/>
</dbReference>
<gene>
    <name evidence="2" type="ORF">H1191_00660</name>
</gene>
<dbReference type="EMBL" id="JACEIQ010000001">
    <property type="protein sequence ID" value="MBA4492823.1"/>
    <property type="molecule type" value="Genomic_DNA"/>
</dbReference>
<organism evidence="2 3">
    <name type="scientific">Paenactinomyces guangxiensis</name>
    <dbReference type="NCBI Taxonomy" id="1490290"/>
    <lineage>
        <taxon>Bacteria</taxon>
        <taxon>Bacillati</taxon>
        <taxon>Bacillota</taxon>
        <taxon>Bacilli</taxon>
        <taxon>Bacillales</taxon>
        <taxon>Thermoactinomycetaceae</taxon>
        <taxon>Paenactinomyces</taxon>
    </lineage>
</organism>
<evidence type="ECO:0000313" key="3">
    <source>
        <dbReference type="Proteomes" id="UP000535491"/>
    </source>
</evidence>
<name>A0A7W1WN54_9BACL</name>
<keyword evidence="1" id="KW-0472">Membrane</keyword>
<dbReference type="Proteomes" id="UP000535491">
    <property type="component" value="Unassembled WGS sequence"/>
</dbReference>
<protein>
    <submittedName>
        <fullName evidence="2">DUF948 domain-containing protein</fullName>
    </submittedName>
</protein>
<feature type="transmembrane region" description="Helical" evidence="1">
    <location>
        <begin position="6"/>
        <end position="26"/>
    </location>
</feature>